<dbReference type="OrthoDB" id="3176171at2759"/>
<dbReference type="GO" id="GO:0005524">
    <property type="term" value="F:ATP binding"/>
    <property type="evidence" value="ECO:0007669"/>
    <property type="project" value="UniProtKB-UniRule"/>
</dbReference>
<dbReference type="GO" id="GO:0008017">
    <property type="term" value="F:microtubule binding"/>
    <property type="evidence" value="ECO:0007669"/>
    <property type="project" value="InterPro"/>
</dbReference>
<reference evidence="12" key="1">
    <citation type="submission" date="2015-09" db="EMBL/GenBank/DDBJ databases">
        <authorList>
            <consortium name="Pathogen Informatics"/>
        </authorList>
    </citation>
    <scope>NUCLEOTIDE SEQUENCE [LARGE SCALE GENOMIC DNA]</scope>
    <source>
        <strain evidence="12">Lake Konstanz</strain>
    </source>
</reference>
<dbReference type="PROSITE" id="PS00411">
    <property type="entry name" value="KINESIN_MOTOR_1"/>
    <property type="match status" value="1"/>
</dbReference>
<dbReference type="SMART" id="SM00129">
    <property type="entry name" value="KISc"/>
    <property type="match status" value="1"/>
</dbReference>
<keyword evidence="3 6" id="KW-0067">ATP-binding</keyword>
<sequence>MDAQLAGLLEKGGLGHALSGFEAGGVTTVPQLMQLTMQDYQSVGVSVMMDRRKLFELIQMVKRDPPAHLGGGGGSSSGGNGSAPPQPQPAAPSAPLPQQQQQGAMGSSNNYAAYPYDVPQAAGRGPGGMPTSPGPTSRPPALQRYYNDMSPQDSHHHATPSSSSVAEELRLFGESRAFDHPAPTPATVAPAGHGSAASYVQQLAQRRDPHSDILGDDGSGALRGGLQNPVGAGTRVTGISPPPSRGRTPPVASLEHRRGPTSSNPPPAVSSGGGATAAAPTGGAGKGNRIMVVVRKRPLNTSEAEDGLHDVLACDPQNTRSLALLEPKQKVDLTRFIEKHRFTYDLVLDEKQSNHDVYHHACKHLISTVFEGGCATCFAYGQTGSGKTFTMLGKGEQEGVYLLAARDLYARLEPGMNIVVSFFEIYGGKLFDLLNEREKLACREDAKGVINVCGLSEHRVHDTEHLMKIIDYGNSIRASGSTGMNSDSSRSHAILHITVLNAKQKFHGRYTFIDLAGSERGADTLDSDRNTRLEGAEINKSLLALKECIRALDQGHRHIPFRGSKLTAVLRDCFTGNSRTVMIGLRDCFTGNSRTVMIGNVSPASGSCEHTLNTLRYADRVKELKKEKSQRISAEEIMMGQVPSEDVEVIGLSGTLASRRAAAAVKRQQPVGAIAGGGSGRGGAPVISPSEEAQGGQRSSSQPPAQRNNGAAGARTGGRASGGAPPAATQAKQPSSATIPQNTDFDVPRQRVAGTSNVTAPRQPARLQPLSSPIPQPHSTAPLQAPQGGANNNARPSAITTMQMSSDDDDDDDRRPPARGGALAKGSPGVGRPGGARQTPTGSRRGVDGGRLGNREASMDQDDRRQTDDTYDDDEFVESDISWTDSLYGKEDELILAHRQHIDQLMTIIKAEMQEVTAMDRADASSEVYCRNLDRLTSSKIEEILSFQRHLRSFMGDLRSHARSAQQ</sequence>
<feature type="compositionally biased region" description="Polar residues" evidence="8">
    <location>
        <begin position="696"/>
        <end position="709"/>
    </location>
</feature>
<evidence type="ECO:0000256" key="1">
    <source>
        <dbReference type="ARBA" id="ARBA00022701"/>
    </source>
</evidence>
<dbReference type="GO" id="GO:0007018">
    <property type="term" value="P:microtubule-based movement"/>
    <property type="evidence" value="ECO:0007669"/>
    <property type="project" value="InterPro"/>
</dbReference>
<dbReference type="CDD" id="cd01367">
    <property type="entry name" value="KISc_KIF2_like"/>
    <property type="match status" value="1"/>
</dbReference>
<dbReference type="PROSITE" id="PS50067">
    <property type="entry name" value="KINESIN_MOTOR_2"/>
    <property type="match status" value="1"/>
</dbReference>
<name>A0A0S4KFS3_BODSA</name>
<keyword evidence="1 7" id="KW-0493">Microtubule</keyword>
<evidence type="ECO:0000313" key="12">
    <source>
        <dbReference type="Proteomes" id="UP000051952"/>
    </source>
</evidence>
<feature type="compositionally biased region" description="Polar residues" evidence="8">
    <location>
        <begin position="769"/>
        <end position="782"/>
    </location>
</feature>
<dbReference type="SUPFAM" id="SSF47769">
    <property type="entry name" value="SAM/Pointed domain"/>
    <property type="match status" value="1"/>
</dbReference>
<keyword evidence="12" id="KW-1185">Reference proteome</keyword>
<gene>
    <name evidence="11" type="ORF">BSAL_61940</name>
</gene>
<dbReference type="InterPro" id="IPR001660">
    <property type="entry name" value="SAM"/>
</dbReference>
<dbReference type="PANTHER" id="PTHR47971:SF6">
    <property type="entry name" value="KINESIN-LIKE PROTEIN"/>
    <property type="match status" value="1"/>
</dbReference>
<protein>
    <recommendedName>
        <fullName evidence="7">Kinesin-like protein</fullName>
    </recommendedName>
</protein>
<dbReference type="InterPro" id="IPR036961">
    <property type="entry name" value="Kinesin_motor_dom_sf"/>
</dbReference>
<feature type="compositionally biased region" description="Low complexity" evidence="8">
    <location>
        <begin position="96"/>
        <end position="108"/>
    </location>
</feature>
<dbReference type="Gene3D" id="1.20.58.1980">
    <property type="match status" value="1"/>
</dbReference>
<feature type="compositionally biased region" description="Gly residues" evidence="8">
    <location>
        <begin position="69"/>
        <end position="81"/>
    </location>
</feature>
<dbReference type="InterPro" id="IPR019821">
    <property type="entry name" value="Kinesin_motor_CS"/>
</dbReference>
<feature type="compositionally biased region" description="Gly residues" evidence="8">
    <location>
        <begin position="674"/>
        <end position="683"/>
    </location>
</feature>
<keyword evidence="2 6" id="KW-0547">Nucleotide-binding</keyword>
<dbReference type="Pfam" id="PF00225">
    <property type="entry name" value="Kinesin"/>
    <property type="match status" value="2"/>
</dbReference>
<dbReference type="InterPro" id="IPR013761">
    <property type="entry name" value="SAM/pointed_sf"/>
</dbReference>
<feature type="region of interest" description="Disordered" evidence="8">
    <location>
        <begin position="209"/>
        <end position="286"/>
    </location>
</feature>
<dbReference type="PROSITE" id="PS50105">
    <property type="entry name" value="SAM_DOMAIN"/>
    <property type="match status" value="1"/>
</dbReference>
<comment type="similarity">
    <text evidence="5">Belongs to the TRAFAC class myosin-kinesin ATPase superfamily. Kinesin family. KIN-13 subfamily.</text>
</comment>
<dbReference type="InterPro" id="IPR027640">
    <property type="entry name" value="Kinesin-like_fam"/>
</dbReference>
<dbReference type="PRINTS" id="PR00380">
    <property type="entry name" value="KINESINHEAVY"/>
</dbReference>
<dbReference type="Proteomes" id="UP000051952">
    <property type="component" value="Unassembled WGS sequence"/>
</dbReference>
<evidence type="ECO:0000259" key="9">
    <source>
        <dbReference type="PROSITE" id="PS50067"/>
    </source>
</evidence>
<dbReference type="FunFam" id="3.40.850.10:FF:000012">
    <property type="entry name" value="Kinesin-like protein"/>
    <property type="match status" value="1"/>
</dbReference>
<dbReference type="OMA" id="CIRNEPE"/>
<accession>A0A0S4KFS3</accession>
<dbReference type="EMBL" id="CYKH01000310">
    <property type="protein sequence ID" value="CUI12910.1"/>
    <property type="molecule type" value="Genomic_DNA"/>
</dbReference>
<evidence type="ECO:0000313" key="11">
    <source>
        <dbReference type="EMBL" id="CUI12910.1"/>
    </source>
</evidence>
<feature type="compositionally biased region" description="Pro residues" evidence="8">
    <location>
        <begin position="84"/>
        <end position="95"/>
    </location>
</feature>
<feature type="compositionally biased region" description="Polar residues" evidence="8">
    <location>
        <begin position="789"/>
        <end position="805"/>
    </location>
</feature>
<dbReference type="InterPro" id="IPR027417">
    <property type="entry name" value="P-loop_NTPase"/>
</dbReference>
<evidence type="ECO:0000256" key="5">
    <source>
        <dbReference type="ARBA" id="ARBA00061030"/>
    </source>
</evidence>
<keyword evidence="4 6" id="KW-0505">Motor protein</keyword>
<feature type="domain" description="Kinesin motor" evidence="9">
    <location>
        <begin position="289"/>
        <end position="624"/>
    </location>
</feature>
<feature type="compositionally biased region" description="Basic and acidic residues" evidence="8">
    <location>
        <begin position="167"/>
        <end position="179"/>
    </location>
</feature>
<dbReference type="PANTHER" id="PTHR47971">
    <property type="entry name" value="KINESIN-RELATED PROTEIN 6"/>
    <property type="match status" value="1"/>
</dbReference>
<dbReference type="SUPFAM" id="SSF52540">
    <property type="entry name" value="P-loop containing nucleoside triphosphate hydrolases"/>
    <property type="match status" value="2"/>
</dbReference>
<dbReference type="InterPro" id="IPR001752">
    <property type="entry name" value="Kinesin_motor_dom"/>
</dbReference>
<evidence type="ECO:0000256" key="3">
    <source>
        <dbReference type="ARBA" id="ARBA00022840"/>
    </source>
</evidence>
<evidence type="ECO:0000256" key="4">
    <source>
        <dbReference type="ARBA" id="ARBA00023175"/>
    </source>
</evidence>
<evidence type="ECO:0000256" key="7">
    <source>
        <dbReference type="RuleBase" id="RU000394"/>
    </source>
</evidence>
<dbReference type="GO" id="GO:0005874">
    <property type="term" value="C:microtubule"/>
    <property type="evidence" value="ECO:0007669"/>
    <property type="project" value="UniProtKB-KW"/>
</dbReference>
<evidence type="ECO:0000256" key="8">
    <source>
        <dbReference type="SAM" id="MobiDB-lite"/>
    </source>
</evidence>
<dbReference type="GO" id="GO:0007019">
    <property type="term" value="P:microtubule depolymerization"/>
    <property type="evidence" value="ECO:0007669"/>
    <property type="project" value="TreeGrafter"/>
</dbReference>
<feature type="region of interest" description="Disordered" evidence="8">
    <location>
        <begin position="65"/>
        <end position="196"/>
    </location>
</feature>
<dbReference type="VEuPathDB" id="TriTrypDB:BSAL_61940"/>
<evidence type="ECO:0000256" key="6">
    <source>
        <dbReference type="PROSITE-ProRule" id="PRU00283"/>
    </source>
</evidence>
<feature type="compositionally biased region" description="Basic and acidic residues" evidence="8">
    <location>
        <begin position="845"/>
        <end position="868"/>
    </location>
</feature>
<evidence type="ECO:0000256" key="2">
    <source>
        <dbReference type="ARBA" id="ARBA00022741"/>
    </source>
</evidence>
<feature type="binding site" evidence="6">
    <location>
        <begin position="381"/>
        <end position="388"/>
    </location>
    <ligand>
        <name>ATP</name>
        <dbReference type="ChEBI" id="CHEBI:30616"/>
    </ligand>
</feature>
<proteinExistence type="inferred from homology"/>
<dbReference type="GO" id="GO:0003777">
    <property type="term" value="F:microtubule motor activity"/>
    <property type="evidence" value="ECO:0007669"/>
    <property type="project" value="InterPro"/>
</dbReference>
<dbReference type="Gene3D" id="3.40.850.10">
    <property type="entry name" value="Kinesin motor domain"/>
    <property type="match status" value="1"/>
</dbReference>
<feature type="domain" description="SAM" evidence="10">
    <location>
        <begin position="1"/>
        <end position="64"/>
    </location>
</feature>
<feature type="compositionally biased region" description="Polar residues" evidence="8">
    <location>
        <begin position="730"/>
        <end position="744"/>
    </location>
</feature>
<feature type="region of interest" description="Disordered" evidence="8">
    <location>
        <begin position="672"/>
        <end position="873"/>
    </location>
</feature>
<evidence type="ECO:0000259" key="10">
    <source>
        <dbReference type="PROSITE" id="PS50105"/>
    </source>
</evidence>
<organism evidence="11 12">
    <name type="scientific">Bodo saltans</name>
    <name type="common">Flagellated protozoan</name>
    <dbReference type="NCBI Taxonomy" id="75058"/>
    <lineage>
        <taxon>Eukaryota</taxon>
        <taxon>Discoba</taxon>
        <taxon>Euglenozoa</taxon>
        <taxon>Kinetoplastea</taxon>
        <taxon>Metakinetoplastina</taxon>
        <taxon>Eubodonida</taxon>
        <taxon>Bodonidae</taxon>
        <taxon>Bodo</taxon>
    </lineage>
</organism>
<dbReference type="AlphaFoldDB" id="A0A0S4KFS3"/>